<keyword evidence="3" id="KW-1185">Reference proteome</keyword>
<feature type="domain" description="SnoaL-like" evidence="1">
    <location>
        <begin position="13"/>
        <end position="134"/>
    </location>
</feature>
<evidence type="ECO:0000313" key="3">
    <source>
        <dbReference type="Proteomes" id="UP000273022"/>
    </source>
</evidence>
<evidence type="ECO:0000259" key="1">
    <source>
        <dbReference type="Pfam" id="PF13474"/>
    </source>
</evidence>
<protein>
    <recommendedName>
        <fullName evidence="1">SnoaL-like domain-containing protein</fullName>
    </recommendedName>
</protein>
<name>A0A3A6TT31_9GAMM</name>
<comment type="caution">
    <text evidence="2">The sequence shown here is derived from an EMBL/GenBank/DDBJ whole genome shotgun (WGS) entry which is preliminary data.</text>
</comment>
<dbReference type="InterPro" id="IPR032710">
    <property type="entry name" value="NTF2-like_dom_sf"/>
</dbReference>
<organism evidence="2 3">
    <name type="scientific">Parashewanella spongiae</name>
    <dbReference type="NCBI Taxonomy" id="342950"/>
    <lineage>
        <taxon>Bacteria</taxon>
        <taxon>Pseudomonadati</taxon>
        <taxon>Pseudomonadota</taxon>
        <taxon>Gammaproteobacteria</taxon>
        <taxon>Alteromonadales</taxon>
        <taxon>Shewanellaceae</taxon>
        <taxon>Parashewanella</taxon>
    </lineage>
</organism>
<dbReference type="EMBL" id="QYYH01000058">
    <property type="protein sequence ID" value="RJY14937.1"/>
    <property type="molecule type" value="Genomic_DNA"/>
</dbReference>
<dbReference type="InterPro" id="IPR037401">
    <property type="entry name" value="SnoaL-like"/>
</dbReference>
<dbReference type="SUPFAM" id="SSF54427">
    <property type="entry name" value="NTF2-like"/>
    <property type="match status" value="1"/>
</dbReference>
<sequence>MSNASDAEKKLLSLANDFIVHHAQKKTENMLALFARDGEIHFWGTGIDEEGSDINDLRSQFERDFNEVSKVEISPTDTKVFATEKSGVVIGNWNICYQLNGSHETEILALRTTIYADVTSGSWRIRHAHWSVAYGAQPTGRSFSSKQELNIQLEQE</sequence>
<proteinExistence type="predicted"/>
<accession>A0A3A6TT31</accession>
<dbReference type="OrthoDB" id="6399704at2"/>
<dbReference type="AlphaFoldDB" id="A0A3A6TT31"/>
<dbReference type="Pfam" id="PF13474">
    <property type="entry name" value="SnoaL_3"/>
    <property type="match status" value="1"/>
</dbReference>
<evidence type="ECO:0000313" key="2">
    <source>
        <dbReference type="EMBL" id="RJY14937.1"/>
    </source>
</evidence>
<gene>
    <name evidence="2" type="ORF">D5R81_10475</name>
</gene>
<dbReference type="RefSeq" id="WP_121853589.1">
    <property type="nucleotide sequence ID" value="NZ_CP037952.1"/>
</dbReference>
<dbReference type="Proteomes" id="UP000273022">
    <property type="component" value="Unassembled WGS sequence"/>
</dbReference>
<reference evidence="2 3" key="1">
    <citation type="submission" date="2018-09" db="EMBL/GenBank/DDBJ databases">
        <title>Phylogeny of the Shewanellaceae, and recommendation for two new genera, Pseudoshewanella and Parashewanella.</title>
        <authorList>
            <person name="Wang G."/>
        </authorList>
    </citation>
    <scope>NUCLEOTIDE SEQUENCE [LARGE SCALE GENOMIC DNA]</scope>
    <source>
        <strain evidence="2 3">KCTC 22492</strain>
    </source>
</reference>
<dbReference type="Gene3D" id="3.10.450.50">
    <property type="match status" value="1"/>
</dbReference>